<evidence type="ECO:0000313" key="4">
    <source>
        <dbReference type="Proteomes" id="UP000301870"/>
    </source>
</evidence>
<evidence type="ECO:0000256" key="1">
    <source>
        <dbReference type="SAM" id="Coils"/>
    </source>
</evidence>
<dbReference type="KEGG" id="sliu:111364292"/>
<proteinExistence type="predicted"/>
<dbReference type="Proteomes" id="UP000301870">
    <property type="component" value="Chromosome 26"/>
</dbReference>
<name>A0A9J7EDT0_SPOLT</name>
<keyword evidence="1" id="KW-0175">Coiled coil</keyword>
<dbReference type="RefSeq" id="XP_022836911.1">
    <property type="nucleotide sequence ID" value="XM_022981143.1"/>
</dbReference>
<feature type="compositionally biased region" description="Polar residues" evidence="2">
    <location>
        <begin position="1"/>
        <end position="14"/>
    </location>
</feature>
<evidence type="ECO:0000313" key="5">
    <source>
        <dbReference type="RefSeq" id="XP_022828488.1"/>
    </source>
</evidence>
<dbReference type="AlphaFoldDB" id="A0A9J7EDT0"/>
<evidence type="ECO:0000256" key="2">
    <source>
        <dbReference type="SAM" id="MobiDB-lite"/>
    </source>
</evidence>
<accession>A0A9J7EDT0</accession>
<gene>
    <name evidence="5" type="primary">LOC111357923</name>
    <name evidence="6" type="synonym">LOC111364292</name>
</gene>
<dbReference type="Pfam" id="PF25298">
    <property type="entry name" value="Baculo_FP_2nd"/>
    <property type="match status" value="1"/>
</dbReference>
<sequence length="263" mass="30234">MDNQGQEDSKNVNMRKNIRKKNPDEQQMADLKQDLLIQFKKMMMEEIAVIKEQNTKILESNAEIKTQLELIDTNYKKICNRLQRIETKYEAAVDRIGQLEIQLNTLQKQTLKNTIEIRNIPHDEKEDVQNIVTNIYRNLGILQMEDNAKVRRGRKNGPIVIEYQDTKGKDILLKAVRKYNSDNKGKPLSTNIMGFPGASSRIYISEALAPMSKQILAAARELVKNGSYKYCWASKGNILLRKQEGQPAIVIKSLRQIMDLASE</sequence>
<reference evidence="5 6" key="1">
    <citation type="submission" date="2025-04" db="UniProtKB">
        <authorList>
            <consortium name="RefSeq"/>
        </authorList>
    </citation>
    <scope>IDENTIFICATION</scope>
    <source>
        <strain evidence="5 6">Ishihara</strain>
        <tissue evidence="5 6">Whole body</tissue>
    </source>
</reference>
<keyword evidence="4" id="KW-1185">Reference proteome</keyword>
<dbReference type="InterPro" id="IPR057251">
    <property type="entry name" value="FP_C"/>
</dbReference>
<evidence type="ECO:0000259" key="3">
    <source>
        <dbReference type="Pfam" id="PF25298"/>
    </source>
</evidence>
<protein>
    <submittedName>
        <fullName evidence="5">Uncharacterized protein LOC111357923</fullName>
    </submittedName>
    <submittedName>
        <fullName evidence="6">Uncharacterized protein LOC111364292</fullName>
    </submittedName>
</protein>
<feature type="domain" description="FP protein C-terminal" evidence="3">
    <location>
        <begin position="211"/>
        <end position="260"/>
    </location>
</feature>
<organism evidence="4 5">
    <name type="scientific">Spodoptera litura</name>
    <name type="common">Asian cotton leafworm</name>
    <dbReference type="NCBI Taxonomy" id="69820"/>
    <lineage>
        <taxon>Eukaryota</taxon>
        <taxon>Metazoa</taxon>
        <taxon>Ecdysozoa</taxon>
        <taxon>Arthropoda</taxon>
        <taxon>Hexapoda</taxon>
        <taxon>Insecta</taxon>
        <taxon>Pterygota</taxon>
        <taxon>Neoptera</taxon>
        <taxon>Endopterygota</taxon>
        <taxon>Lepidoptera</taxon>
        <taxon>Glossata</taxon>
        <taxon>Ditrysia</taxon>
        <taxon>Noctuoidea</taxon>
        <taxon>Noctuidae</taxon>
        <taxon>Amphipyrinae</taxon>
        <taxon>Spodoptera</taxon>
    </lineage>
</organism>
<dbReference type="GeneID" id="111357923"/>
<dbReference type="RefSeq" id="XP_022828488.1">
    <property type="nucleotide sequence ID" value="XM_022972720.1"/>
</dbReference>
<dbReference type="OrthoDB" id="7337476at2759"/>
<evidence type="ECO:0000313" key="6">
    <source>
        <dbReference type="RefSeq" id="XP_022836911.1"/>
    </source>
</evidence>
<dbReference type="KEGG" id="sliu:111357923"/>
<feature type="coiled-coil region" evidence="1">
    <location>
        <begin position="82"/>
        <end position="109"/>
    </location>
</feature>
<feature type="region of interest" description="Disordered" evidence="2">
    <location>
        <begin position="1"/>
        <end position="26"/>
    </location>
</feature>